<comment type="caution">
    <text evidence="4">The sequence shown here is derived from an EMBL/GenBank/DDBJ whole genome shotgun (WGS) entry which is preliminary data.</text>
</comment>
<proteinExistence type="predicted"/>
<keyword evidence="1" id="KW-0479">Metal-binding</keyword>
<evidence type="ECO:0000313" key="5">
    <source>
        <dbReference type="Proteomes" id="UP001151518"/>
    </source>
</evidence>
<dbReference type="EMBL" id="JANBTW010000002">
    <property type="protein sequence ID" value="KAJ2680894.1"/>
    <property type="molecule type" value="Genomic_DNA"/>
</dbReference>
<dbReference type="OrthoDB" id="5593102at2759"/>
<dbReference type="PROSITE" id="PS50089">
    <property type="entry name" value="ZF_RING_2"/>
    <property type="match status" value="1"/>
</dbReference>
<dbReference type="Proteomes" id="UP001151518">
    <property type="component" value="Unassembled WGS sequence"/>
</dbReference>
<name>A0A9W8GCZ8_9FUNG</name>
<feature type="domain" description="RING-type" evidence="3">
    <location>
        <begin position="551"/>
        <end position="605"/>
    </location>
</feature>
<dbReference type="InterPro" id="IPR001841">
    <property type="entry name" value="Znf_RING"/>
</dbReference>
<evidence type="ECO:0000256" key="1">
    <source>
        <dbReference type="PROSITE-ProRule" id="PRU00175"/>
    </source>
</evidence>
<keyword evidence="1" id="KW-0863">Zinc-finger</keyword>
<feature type="compositionally biased region" description="Polar residues" evidence="2">
    <location>
        <begin position="147"/>
        <end position="162"/>
    </location>
</feature>
<protein>
    <recommendedName>
        <fullName evidence="3">RING-type domain-containing protein</fullName>
    </recommendedName>
</protein>
<sequence length="614" mass="66863">MDISDSDSDGFFSDIKALRRQFGLSDTAAPENKRTSNADAEQTRSKNIALADDGNTLSVKQKSKREGAMHALSSAGRSQRIRRAASDSEESDHSLAESMQLNTVSPEEIAALLSPRIQKEKSGNRQAASRRRRRSGIPPRTPESRIASPQTLLFSHNSSPAMTPTKRHSLAIPHIKRATSSSSITTPVSAEFSMRFLWSKVGDASPLQTPVGQRLVSSPVGSSKRPYFKDSNGLSFSIDAGSTDSDSTHVGLLGSVEEALVTEADIAAAKRKLDEEYALTQQQIIREIRSRIVEFSCPVGSVFHPSDWCESVSILCQFYTLGHGKFAFTNQGLLWRGYVLGPLASVAQAFNKGNTDSSTTSDYEAADTLLVFPWSRVTGLRKKAIDEDCFVMATVDSDLGIAFKMDKLGSDLSDDSIDDMVSKMNSLLTDVLQKESFQRNTRQSRLLQSKTTAEAADLFADQRAAANVNSEYSRLVCCSLELTKRHDRRYQELDVASALGNKIFMDSAASLALEFSLSLATDALASMEKAPTTRSNMGDDDPGTESLPGTCTLCFAEMESVLLQPCEHKVCDGCFSNLCSIYPSSSQKASGECSPDTACICPWDRSGITTWSKI</sequence>
<organism evidence="4 5">
    <name type="scientific">Coemansia spiralis</name>
    <dbReference type="NCBI Taxonomy" id="417178"/>
    <lineage>
        <taxon>Eukaryota</taxon>
        <taxon>Fungi</taxon>
        <taxon>Fungi incertae sedis</taxon>
        <taxon>Zoopagomycota</taxon>
        <taxon>Kickxellomycotina</taxon>
        <taxon>Kickxellomycetes</taxon>
        <taxon>Kickxellales</taxon>
        <taxon>Kickxellaceae</taxon>
        <taxon>Coemansia</taxon>
    </lineage>
</organism>
<dbReference type="AlphaFoldDB" id="A0A9W8GCZ8"/>
<evidence type="ECO:0000256" key="2">
    <source>
        <dbReference type="SAM" id="MobiDB-lite"/>
    </source>
</evidence>
<keyword evidence="1" id="KW-0862">Zinc</keyword>
<feature type="compositionally biased region" description="Basic and acidic residues" evidence="2">
    <location>
        <begin position="31"/>
        <end position="44"/>
    </location>
</feature>
<accession>A0A9W8GCZ8</accession>
<feature type="region of interest" description="Disordered" evidence="2">
    <location>
        <begin position="23"/>
        <end position="165"/>
    </location>
</feature>
<reference evidence="4" key="1">
    <citation type="submission" date="2022-07" db="EMBL/GenBank/DDBJ databases">
        <title>Phylogenomic reconstructions and comparative analyses of Kickxellomycotina fungi.</title>
        <authorList>
            <person name="Reynolds N.K."/>
            <person name="Stajich J.E."/>
            <person name="Barry K."/>
            <person name="Grigoriev I.V."/>
            <person name="Crous P."/>
            <person name="Smith M.E."/>
        </authorList>
    </citation>
    <scope>NUCLEOTIDE SEQUENCE</scope>
    <source>
        <strain evidence="4">NRRL 3115</strain>
    </source>
</reference>
<gene>
    <name evidence="4" type="ORF">GGI25_000198</name>
</gene>
<dbReference type="GO" id="GO:0008270">
    <property type="term" value="F:zinc ion binding"/>
    <property type="evidence" value="ECO:0007669"/>
    <property type="project" value="UniProtKB-KW"/>
</dbReference>
<evidence type="ECO:0000313" key="4">
    <source>
        <dbReference type="EMBL" id="KAJ2680894.1"/>
    </source>
</evidence>
<evidence type="ECO:0000259" key="3">
    <source>
        <dbReference type="PROSITE" id="PS50089"/>
    </source>
</evidence>